<dbReference type="Proteomes" id="UP000023774">
    <property type="component" value="Unassembled WGS sequence"/>
</dbReference>
<dbReference type="InterPro" id="IPR036188">
    <property type="entry name" value="FAD/NAD-bd_sf"/>
</dbReference>
<dbReference type="RefSeq" id="WP_005168339.1">
    <property type="nucleotide sequence ID" value="NZ_KB850033.1"/>
</dbReference>
<comment type="cofactor">
    <cofactor evidence="1">
        <name>FAD</name>
        <dbReference type="ChEBI" id="CHEBI:57692"/>
    </cofactor>
</comment>
<keyword evidence="7" id="KW-0503">Monooxygenase</keyword>
<dbReference type="Pfam" id="PF01494">
    <property type="entry name" value="FAD_binding_3"/>
    <property type="match status" value="1"/>
</dbReference>
<evidence type="ECO:0000256" key="2">
    <source>
        <dbReference type="ARBA" id="ARBA00022630"/>
    </source>
</evidence>
<evidence type="ECO:0000313" key="14">
    <source>
        <dbReference type="Proteomes" id="UP000023774"/>
    </source>
</evidence>
<dbReference type="PRINTS" id="PR00420">
    <property type="entry name" value="RNGMNOXGNASE"/>
</dbReference>
<keyword evidence="3" id="KW-0058">Aromatic hydrocarbons catabolism</keyword>
<evidence type="ECO:0000256" key="8">
    <source>
        <dbReference type="ARBA" id="ARBA00024018"/>
    </source>
</evidence>
<feature type="domain" description="FAD-binding" evidence="12">
    <location>
        <begin position="7"/>
        <end position="347"/>
    </location>
</feature>
<organism evidence="13 14">
    <name type="scientific">Acinetobacter pseudolwoffii</name>
    <dbReference type="NCBI Taxonomy" id="2053287"/>
    <lineage>
        <taxon>Bacteria</taxon>
        <taxon>Pseudomonadati</taxon>
        <taxon>Pseudomonadota</taxon>
        <taxon>Gammaproteobacteria</taxon>
        <taxon>Moraxellales</taxon>
        <taxon>Moraxellaceae</taxon>
        <taxon>Acinetobacter</taxon>
    </lineage>
</organism>
<dbReference type="GO" id="GO:0018669">
    <property type="term" value="F:3-hydroxybenzoate 6-monooxygenase activity"/>
    <property type="evidence" value="ECO:0007669"/>
    <property type="project" value="UniProtKB-EC"/>
</dbReference>
<dbReference type="PANTHER" id="PTHR13789">
    <property type="entry name" value="MONOOXYGENASE"/>
    <property type="match status" value="1"/>
</dbReference>
<dbReference type="InterPro" id="IPR002938">
    <property type="entry name" value="FAD-bd"/>
</dbReference>
<keyword evidence="14" id="KW-1185">Reference proteome</keyword>
<name>N9KXQ6_9GAMM</name>
<dbReference type="HOGENOM" id="CLU_009665_19_3_6"/>
<comment type="similarity">
    <text evidence="8">Belongs to the 3-hydroxybenzoate 6-hydroxylase family.</text>
</comment>
<sequence>MSNQNQPVLVAGGGIGGFAAALALSKQGFKVQVFEQAPEIGEIGAGIQLGPNAFHAFDALGIGEIARGKAVYTDYMVMHDAIDGYQVGKIPTDEKFRVRFGNPYAVIHRADIHGSLVEGAHKYGDLEIITNCQIQKVEQDENSVTIYDQNGKSYTGQALIGADGVKSVVRETYVGDPALVTGHVVYRAVVPESEFPEDLKWNAASIWVGPNCHLVHYPLRGGKEYNVVVTFHSRQQEQWGVTDGSKEEVLSYFQGICPQARQLIELPKSWRRWATADREPIDTWTFGRVTLLGDAAHPTTQYMAQGACMALEDAVTLGEALRVNNNDLAAALEMYQKARVARTARIVLSSREMGKIYHASGVKRLVRNDLWRGRSAERFYDAMEWLYGWNVSNCLDAVKNYQGNVA</sequence>
<proteinExistence type="inferred from homology"/>
<dbReference type="AlphaFoldDB" id="N9KXQ6"/>
<dbReference type="Gene3D" id="3.50.50.60">
    <property type="entry name" value="FAD/NAD(P)-binding domain"/>
    <property type="match status" value="1"/>
</dbReference>
<keyword evidence="2" id="KW-0285">Flavoprotein</keyword>
<evidence type="ECO:0000256" key="5">
    <source>
        <dbReference type="ARBA" id="ARBA00023002"/>
    </source>
</evidence>
<dbReference type="EMBL" id="APRJ01000006">
    <property type="protein sequence ID" value="ENW88788.1"/>
    <property type="molecule type" value="Genomic_DNA"/>
</dbReference>
<evidence type="ECO:0000256" key="10">
    <source>
        <dbReference type="ARBA" id="ARBA00066995"/>
    </source>
</evidence>
<evidence type="ECO:0000256" key="3">
    <source>
        <dbReference type="ARBA" id="ARBA00022797"/>
    </source>
</evidence>
<protein>
    <recommendedName>
        <fullName evidence="11">3-hydroxybenzoate 6-hydroxylase</fullName>
        <ecNumber evidence="10">1.14.13.24</ecNumber>
    </recommendedName>
</protein>
<evidence type="ECO:0000256" key="4">
    <source>
        <dbReference type="ARBA" id="ARBA00022827"/>
    </source>
</evidence>
<evidence type="ECO:0000256" key="7">
    <source>
        <dbReference type="ARBA" id="ARBA00023033"/>
    </source>
</evidence>
<accession>N9KXQ6</accession>
<dbReference type="SUPFAM" id="SSF51905">
    <property type="entry name" value="FAD/NAD(P)-binding domain"/>
    <property type="match status" value="1"/>
</dbReference>
<evidence type="ECO:0000259" key="12">
    <source>
        <dbReference type="Pfam" id="PF01494"/>
    </source>
</evidence>
<evidence type="ECO:0000256" key="1">
    <source>
        <dbReference type="ARBA" id="ARBA00001974"/>
    </source>
</evidence>
<evidence type="ECO:0000313" key="13">
    <source>
        <dbReference type="EMBL" id="ENW88788.1"/>
    </source>
</evidence>
<dbReference type="InterPro" id="IPR050493">
    <property type="entry name" value="FAD-dep_Monooxygenase_BioMet"/>
</dbReference>
<keyword evidence="5" id="KW-0560">Oxidoreductase</keyword>
<dbReference type="PATRIC" id="fig|1217709.3.peg.19"/>
<gene>
    <name evidence="13" type="ORF">F906_00024</name>
</gene>
<reference evidence="13 14" key="1">
    <citation type="submission" date="2013-02" db="EMBL/GenBank/DDBJ databases">
        <title>The Genome Sequence of Acinetobacter sp. NIPH 713.</title>
        <authorList>
            <consortium name="The Broad Institute Genome Sequencing Platform"/>
            <consortium name="The Broad Institute Genome Sequencing Center for Infectious Disease"/>
            <person name="Cerqueira G."/>
            <person name="Feldgarden M."/>
            <person name="Courvalin P."/>
            <person name="Perichon B."/>
            <person name="Grillot-Courvalin C."/>
            <person name="Clermont D."/>
            <person name="Rocha E."/>
            <person name="Yoon E.-J."/>
            <person name="Nemec A."/>
            <person name="Walker B."/>
            <person name="Young S.K."/>
            <person name="Zeng Q."/>
            <person name="Gargeya S."/>
            <person name="Fitzgerald M."/>
            <person name="Haas B."/>
            <person name="Abouelleil A."/>
            <person name="Alvarado L."/>
            <person name="Arachchi H.M."/>
            <person name="Berlin A.M."/>
            <person name="Chapman S.B."/>
            <person name="Dewar J."/>
            <person name="Goldberg J."/>
            <person name="Griggs A."/>
            <person name="Gujja S."/>
            <person name="Hansen M."/>
            <person name="Howarth C."/>
            <person name="Imamovic A."/>
            <person name="Larimer J."/>
            <person name="McCowan C."/>
            <person name="Murphy C."/>
            <person name="Neiman D."/>
            <person name="Pearson M."/>
            <person name="Priest M."/>
            <person name="Roberts A."/>
            <person name="Saif S."/>
            <person name="Shea T."/>
            <person name="Sisk P."/>
            <person name="Sykes S."/>
            <person name="Wortman J."/>
            <person name="Nusbaum C."/>
            <person name="Birren B."/>
        </authorList>
    </citation>
    <scope>NUCLEOTIDE SEQUENCE [LARGE SCALE GENOMIC DNA]</scope>
    <source>
        <strain evidence="13 14">NIPH 713</strain>
    </source>
</reference>
<dbReference type="NCBIfam" id="NF006021">
    <property type="entry name" value="PRK08163.1"/>
    <property type="match status" value="1"/>
</dbReference>
<dbReference type="EC" id="1.14.13.24" evidence="10"/>
<dbReference type="GO" id="GO:0071949">
    <property type="term" value="F:FAD binding"/>
    <property type="evidence" value="ECO:0007669"/>
    <property type="project" value="InterPro"/>
</dbReference>
<keyword evidence="4" id="KW-0274">FAD</keyword>
<evidence type="ECO:0000256" key="9">
    <source>
        <dbReference type="ARBA" id="ARBA00050623"/>
    </source>
</evidence>
<evidence type="ECO:0000256" key="11">
    <source>
        <dbReference type="ARBA" id="ARBA00071607"/>
    </source>
</evidence>
<evidence type="ECO:0000256" key="6">
    <source>
        <dbReference type="ARBA" id="ARBA00023027"/>
    </source>
</evidence>
<dbReference type="FunFam" id="3.50.50.60:FF:000131">
    <property type="entry name" value="3-hydroxybenzoate 6-monooxygenase"/>
    <property type="match status" value="1"/>
</dbReference>
<comment type="caution">
    <text evidence="13">The sequence shown here is derived from an EMBL/GenBank/DDBJ whole genome shotgun (WGS) entry which is preliminary data.</text>
</comment>
<comment type="catalytic activity">
    <reaction evidence="9">
        <text>3-hydroxybenzoate + NADH + O2 + H(+) = 2,5-dihydroxybenzoate + NAD(+) + H2O</text>
        <dbReference type="Rhea" id="RHEA:22692"/>
        <dbReference type="ChEBI" id="CHEBI:15377"/>
        <dbReference type="ChEBI" id="CHEBI:15378"/>
        <dbReference type="ChEBI" id="CHEBI:15379"/>
        <dbReference type="ChEBI" id="CHEBI:16193"/>
        <dbReference type="ChEBI" id="CHEBI:57540"/>
        <dbReference type="ChEBI" id="CHEBI:57945"/>
        <dbReference type="ChEBI" id="CHEBI:58044"/>
        <dbReference type="EC" id="1.14.13.24"/>
    </reaction>
</comment>
<dbReference type="SUPFAM" id="SSF54373">
    <property type="entry name" value="FAD-linked reductases, C-terminal domain"/>
    <property type="match status" value="1"/>
</dbReference>
<keyword evidence="6" id="KW-0520">NAD</keyword>
<dbReference type="OrthoDB" id="9782160at2"/>
<dbReference type="PANTHER" id="PTHR13789:SF318">
    <property type="entry name" value="GERANYLGERANYL DIPHOSPHATE REDUCTASE"/>
    <property type="match status" value="1"/>
</dbReference>